<sequence length="255" mass="29923">MQIKDFEDLLVEDWTWRKKEVSDLILFAEKEENTVLLKSIILLLYAHWEGYIKKSSKTYLKYICDNNHKLNELTDNFKAVALKGLTGEVIKSGNTLSLQNELLYIKKFSHLDNISIDHHIKIDLDDEKDKNIINTHDNLNPEIFGNILKIIGIDYKEQYDAKEIFINTYLLSNRNAIGHGSKELFKDENFEFKISSMKRLRDVILVIVENFRDELIEFAHNSLYLKANEEKAKQLKQKFESQLKDAFTEIDKAYA</sequence>
<feature type="domain" description="MAE-28990/MAE-18760-like HEPN" evidence="1">
    <location>
        <begin position="6"/>
        <end position="224"/>
    </location>
</feature>
<gene>
    <name evidence="2" type="ORF">HYN59_14810</name>
</gene>
<evidence type="ECO:0000259" key="1">
    <source>
        <dbReference type="Pfam" id="PF18737"/>
    </source>
</evidence>
<dbReference type="Pfam" id="PF18737">
    <property type="entry name" value="HEPN_MAE_28990"/>
    <property type="match status" value="1"/>
</dbReference>
<dbReference type="AlphaFoldDB" id="A0A2S1R0U4"/>
<accession>A0A2S1R0U4</accession>
<evidence type="ECO:0000313" key="3">
    <source>
        <dbReference type="Proteomes" id="UP000244929"/>
    </source>
</evidence>
<reference evidence="2 3" key="1">
    <citation type="submission" date="2018-04" db="EMBL/GenBank/DDBJ databases">
        <title>Genome sequencing of Flavobacterium sp. HYN0059.</title>
        <authorList>
            <person name="Yi H."/>
            <person name="Baek C."/>
        </authorList>
    </citation>
    <scope>NUCLEOTIDE SEQUENCE [LARGE SCALE GENOMIC DNA]</scope>
    <source>
        <strain evidence="2 3">HYN0059</strain>
    </source>
</reference>
<dbReference type="InterPro" id="IPR040788">
    <property type="entry name" value="HEPN_MAE_28990"/>
</dbReference>
<organism evidence="2 3">
    <name type="scientific">Flavobacterium album</name>
    <dbReference type="NCBI Taxonomy" id="2175091"/>
    <lineage>
        <taxon>Bacteria</taxon>
        <taxon>Pseudomonadati</taxon>
        <taxon>Bacteroidota</taxon>
        <taxon>Flavobacteriia</taxon>
        <taxon>Flavobacteriales</taxon>
        <taxon>Flavobacteriaceae</taxon>
        <taxon>Flavobacterium</taxon>
    </lineage>
</organism>
<dbReference type="KEGG" id="falb:HYN59_14810"/>
<dbReference type="EMBL" id="CP029186">
    <property type="protein sequence ID" value="AWH86300.1"/>
    <property type="molecule type" value="Genomic_DNA"/>
</dbReference>
<name>A0A2S1R0U4_9FLAO</name>
<keyword evidence="3" id="KW-1185">Reference proteome</keyword>
<dbReference type="RefSeq" id="WP_108779023.1">
    <property type="nucleotide sequence ID" value="NZ_CP029186.1"/>
</dbReference>
<protein>
    <recommendedName>
        <fullName evidence="1">MAE-28990/MAE-18760-like HEPN domain-containing protein</fullName>
    </recommendedName>
</protein>
<evidence type="ECO:0000313" key="2">
    <source>
        <dbReference type="EMBL" id="AWH86300.1"/>
    </source>
</evidence>
<dbReference type="Proteomes" id="UP000244929">
    <property type="component" value="Chromosome"/>
</dbReference>
<proteinExistence type="predicted"/>
<dbReference type="OrthoDB" id="1551032at2"/>